<feature type="signal peptide" evidence="1">
    <location>
        <begin position="1"/>
        <end position="19"/>
    </location>
</feature>
<name>A0A2R8C3E0_9RHOB</name>
<feature type="chain" id="PRO_5015324836" evidence="1">
    <location>
        <begin position="20"/>
        <end position="339"/>
    </location>
</feature>
<dbReference type="Gene3D" id="1.25.40.10">
    <property type="entry name" value="Tetratricopeptide repeat domain"/>
    <property type="match status" value="1"/>
</dbReference>
<evidence type="ECO:0000313" key="2">
    <source>
        <dbReference type="EMBL" id="SPJ26949.1"/>
    </source>
</evidence>
<dbReference type="RefSeq" id="WP_108785241.1">
    <property type="nucleotide sequence ID" value="NZ_ONZG01000001.1"/>
</dbReference>
<dbReference type="OrthoDB" id="7803097at2"/>
<keyword evidence="1" id="KW-0732">Signal</keyword>
<evidence type="ECO:0000256" key="1">
    <source>
        <dbReference type="SAM" id="SignalP"/>
    </source>
</evidence>
<organism evidence="2 3">
    <name type="scientific">Falsiruegeria mediterranea M17</name>
    <dbReference type="NCBI Taxonomy" id="1200281"/>
    <lineage>
        <taxon>Bacteria</taxon>
        <taxon>Pseudomonadati</taxon>
        <taxon>Pseudomonadota</taxon>
        <taxon>Alphaproteobacteria</taxon>
        <taxon>Rhodobacterales</taxon>
        <taxon>Roseobacteraceae</taxon>
        <taxon>Falsiruegeria</taxon>
    </lineage>
</organism>
<dbReference type="EMBL" id="ONZG01000001">
    <property type="protein sequence ID" value="SPJ26949.1"/>
    <property type="molecule type" value="Genomic_DNA"/>
</dbReference>
<evidence type="ECO:0000313" key="3">
    <source>
        <dbReference type="Proteomes" id="UP000244898"/>
    </source>
</evidence>
<accession>A0A2R8C3E0</accession>
<keyword evidence="3" id="KW-1185">Reference proteome</keyword>
<sequence length="339" mass="36404">MKQIIASLALLFGVGFAAAGSDLQEAVDLWLSGDDAESLPILSKLAKSGDTDARLLLAQIEVTDKGPSPYRLSLSKQQARDLFRQVDETSPFATSWLTVEAQSGDPLAAALLRARSADPDPEVIVQLAALGEHQATDHPSRIVSLYGTPEDRQMLANSPHLLSELAPYVAYLSDMPEPRGDGLAALRHVIGRTDGIDAGDAETLGMAGLLALGFGFGDASPANRWYKPVQGWVMTASETRPIANLCNAQCGSQAPACGMAMMALAGGYFEVIRIDSPLEKLIPQEVFLDSKRAQLMTLRRAALARSETNNPPGLNEIAAYSQCAADLVQQERQTYRKLK</sequence>
<dbReference type="Proteomes" id="UP000244898">
    <property type="component" value="Unassembled WGS sequence"/>
</dbReference>
<dbReference type="AlphaFoldDB" id="A0A2R8C3E0"/>
<dbReference type="InterPro" id="IPR011990">
    <property type="entry name" value="TPR-like_helical_dom_sf"/>
</dbReference>
<gene>
    <name evidence="2" type="ORF">TRM7615_00421</name>
</gene>
<protein>
    <submittedName>
        <fullName evidence="2">Uncharacterized protein</fullName>
    </submittedName>
</protein>
<reference evidence="3" key="1">
    <citation type="submission" date="2018-03" db="EMBL/GenBank/DDBJ databases">
        <authorList>
            <person name="Rodrigo-Torres L."/>
            <person name="Arahal R. D."/>
            <person name="Lucena T."/>
        </authorList>
    </citation>
    <scope>NUCLEOTIDE SEQUENCE [LARGE SCALE GENOMIC DNA]</scope>
    <source>
        <strain evidence="3">CECT 7615</strain>
    </source>
</reference>
<proteinExistence type="predicted"/>